<accession>A0A975IPI4</accession>
<evidence type="ECO:0000313" key="1">
    <source>
        <dbReference type="EMBL" id="QTX05678.1"/>
    </source>
</evidence>
<gene>
    <name evidence="1" type="ORF">G127AT_05590</name>
</gene>
<protein>
    <submittedName>
        <fullName evidence="1">Uncharacterized protein</fullName>
    </submittedName>
</protein>
<reference evidence="1" key="1">
    <citation type="submission" date="2021-03" db="EMBL/GenBank/DDBJ databases">
        <title>Agromyces archimandritus sp. nov., isolated from the cockroach Archimandrita tessellata.</title>
        <authorList>
            <person name="Guzman J."/>
            <person name="Ortuzar M."/>
            <person name="Poehlein A."/>
            <person name="Daniel R."/>
            <person name="Trujillo M."/>
            <person name="Vilcinskas A."/>
        </authorList>
    </citation>
    <scope>NUCLEOTIDE SEQUENCE</scope>
    <source>
        <strain evidence="1">G127AT</strain>
    </source>
</reference>
<sequence length="175" mass="19034">MLCAGALIGTLTACTPDDPKPTKTPAATADGPIFASDEEAFEAAKAAYERFHEVYTRVGESGGKDLEGIEDVATGEFLEYIEEDFAALRDQGWHTTGHSEVEYLDLIQDFETPERGAIVQITLCEDVSGLDVVDRTGASVVEKDRDPTIPVELTVEGPNASEMKVSSRWERGEFC</sequence>
<dbReference type="RefSeq" id="WP_210900890.1">
    <property type="nucleotide sequence ID" value="NZ_CP071696.1"/>
</dbReference>
<dbReference type="EMBL" id="CP071696">
    <property type="protein sequence ID" value="QTX05678.1"/>
    <property type="molecule type" value="Genomic_DNA"/>
</dbReference>
<dbReference type="Proteomes" id="UP000671914">
    <property type="component" value="Chromosome"/>
</dbReference>
<organism evidence="1 2">
    <name type="scientific">Agromyces archimandritae</name>
    <dbReference type="NCBI Taxonomy" id="2781962"/>
    <lineage>
        <taxon>Bacteria</taxon>
        <taxon>Bacillati</taxon>
        <taxon>Actinomycetota</taxon>
        <taxon>Actinomycetes</taxon>
        <taxon>Micrococcales</taxon>
        <taxon>Microbacteriaceae</taxon>
        <taxon>Agromyces</taxon>
    </lineage>
</organism>
<dbReference type="AlphaFoldDB" id="A0A975IPI4"/>
<evidence type="ECO:0000313" key="2">
    <source>
        <dbReference type="Proteomes" id="UP000671914"/>
    </source>
</evidence>
<name>A0A975IPI4_9MICO</name>
<proteinExistence type="predicted"/>
<keyword evidence="2" id="KW-1185">Reference proteome</keyword>
<dbReference type="KEGG" id="aarc:G127AT_05590"/>